<dbReference type="GO" id="GO:0005524">
    <property type="term" value="F:ATP binding"/>
    <property type="evidence" value="ECO:0007669"/>
    <property type="project" value="UniProtKB-KW"/>
</dbReference>
<evidence type="ECO:0000256" key="3">
    <source>
        <dbReference type="ARBA" id="ARBA00023186"/>
    </source>
</evidence>
<dbReference type="InterPro" id="IPR003959">
    <property type="entry name" value="ATPase_AAA_core"/>
</dbReference>
<dbReference type="GO" id="GO:0016887">
    <property type="term" value="F:ATP hydrolysis activity"/>
    <property type="evidence" value="ECO:0007669"/>
    <property type="project" value="InterPro"/>
</dbReference>
<evidence type="ECO:0000256" key="2">
    <source>
        <dbReference type="ARBA" id="ARBA00022840"/>
    </source>
</evidence>
<dbReference type="SMART" id="SM00382">
    <property type="entry name" value="AAA"/>
    <property type="match status" value="2"/>
</dbReference>
<dbReference type="InterPro" id="IPR003593">
    <property type="entry name" value="AAA+_ATPase"/>
</dbReference>
<dbReference type="Pfam" id="PF17871">
    <property type="entry name" value="AAA_lid_9"/>
    <property type="match status" value="1"/>
</dbReference>
<evidence type="ECO:0000256" key="4">
    <source>
        <dbReference type="SAM" id="Phobius"/>
    </source>
</evidence>
<dbReference type="AlphaFoldDB" id="A0A1F7YH62"/>
<dbReference type="EMBL" id="MGGL01000011">
    <property type="protein sequence ID" value="OGM26510.1"/>
    <property type="molecule type" value="Genomic_DNA"/>
</dbReference>
<dbReference type="GO" id="GO:0005737">
    <property type="term" value="C:cytoplasm"/>
    <property type="evidence" value="ECO:0007669"/>
    <property type="project" value="TreeGrafter"/>
</dbReference>
<dbReference type="Pfam" id="PF07724">
    <property type="entry name" value="AAA_2"/>
    <property type="match status" value="1"/>
</dbReference>
<dbReference type="InterPro" id="IPR050130">
    <property type="entry name" value="ClpA_ClpB"/>
</dbReference>
<keyword evidence="2" id="KW-0067">ATP-binding</keyword>
<dbReference type="InterPro" id="IPR001270">
    <property type="entry name" value="ClpA/B"/>
</dbReference>
<keyword evidence="4" id="KW-0472">Membrane</keyword>
<keyword evidence="4" id="KW-0812">Transmembrane</keyword>
<comment type="caution">
    <text evidence="7">The sequence shown here is derived from an EMBL/GenBank/DDBJ whole genome shotgun (WGS) entry which is preliminary data.</text>
</comment>
<dbReference type="Proteomes" id="UP000179221">
    <property type="component" value="Unassembled WGS sequence"/>
</dbReference>
<name>A0A1F7YH62_9BACT</name>
<evidence type="ECO:0008006" key="9">
    <source>
        <dbReference type="Google" id="ProtNLM"/>
    </source>
</evidence>
<keyword evidence="1" id="KW-0547">Nucleotide-binding</keyword>
<dbReference type="InterPro" id="IPR041546">
    <property type="entry name" value="ClpA/ClpB_AAA_lid"/>
</dbReference>
<feature type="transmembrane region" description="Helical" evidence="4">
    <location>
        <begin position="75"/>
        <end position="94"/>
    </location>
</feature>
<dbReference type="InterPro" id="IPR027417">
    <property type="entry name" value="P-loop_NTPase"/>
</dbReference>
<accession>A0A1F7YH62</accession>
<evidence type="ECO:0000259" key="6">
    <source>
        <dbReference type="SMART" id="SM01086"/>
    </source>
</evidence>
<proteinExistence type="predicted"/>
<evidence type="ECO:0000313" key="8">
    <source>
        <dbReference type="Proteomes" id="UP000179221"/>
    </source>
</evidence>
<evidence type="ECO:0000259" key="5">
    <source>
        <dbReference type="SMART" id="SM00382"/>
    </source>
</evidence>
<sequence>MEFLSWHYSEGITFYIKRWVYGLRFINHYFSLPLLLETLFSPWKRLESDDNQPGFNISRYFENLTFDVISRGIGAVVRITLFIIGVFSLVIIFVGGGVGILVWLILPFIGLPAYVRFQMRPSIFVKKTMADYKSGKDPFKSFFVNPAGKFLIDHLGLTASDFKEITFLDRSKIPNFTPQSYTDIIEKFIKINVWREDILSKKSLIFDDLMLTAKWWDDLRKLQAHLDDHENYGRPGLGLDLIFGYIPILSQYSLDLTGAKPFQHKLIGREDVVKRMERVLSGGSSIILLGQPGVGKKTVVLEFAQKAITGELGEKMSFKRVLEFDYNSLLSGSFDLNTKKTRLAHIFREASAAGNIILLIRDIQRLTNPEVEGYDFTDVFEEYLEKRNLKLIVISSPVEYERFVAGNLRLRKFFETVEVTPPSMEIAMDILIEVAKNWEYSTNITITVPSLRKILEESDRYITETPFPEKALELLDSIVNYRKLNGGGVVTISDANTVLAEKTGVSFSALTEVDKTRLNNLEELIHKRLINQEGAVSMIAKSMRGRSVGAIKPDRPIGSFLFMGPTGVGKTETARVLASVYYGSENQILRFDMAEYAGAEGISRLIGSVAGNRPGVLTTAIKNRPASLLLLDEIEKAPKDIFNLFLAMLDEGMLTDAFGRRINCRHLFVIATSNAGAEYVRQLVSSGVRGEELQKEVVNYVLEKGIFSPELINRFDGVIVYEPLSRDDLVKIARLLLEDLAKNLKKQDINIEVSEEAAIKLAADGYDPAFGARPMRRIVDLYIGDLVSRAILENQITGGDRIKLIPGSGVREFTWEKVA</sequence>
<dbReference type="PANTHER" id="PTHR11638:SF175">
    <property type="entry name" value="ATP-DEPENDENT CLP PROTEASE, ATP-BINDING SUBUNIT CLPC"/>
    <property type="match status" value="1"/>
</dbReference>
<dbReference type="CDD" id="cd19499">
    <property type="entry name" value="RecA-like_ClpB_Hsp104-like"/>
    <property type="match status" value="1"/>
</dbReference>
<dbReference type="SUPFAM" id="SSF52540">
    <property type="entry name" value="P-loop containing nucleoside triphosphate hydrolases"/>
    <property type="match status" value="2"/>
</dbReference>
<feature type="domain" description="AAA+ ATPase" evidence="5">
    <location>
        <begin position="556"/>
        <end position="725"/>
    </location>
</feature>
<evidence type="ECO:0000256" key="1">
    <source>
        <dbReference type="ARBA" id="ARBA00022741"/>
    </source>
</evidence>
<feature type="domain" description="AAA+ ATPase" evidence="5">
    <location>
        <begin position="282"/>
        <end position="423"/>
    </location>
</feature>
<gene>
    <name evidence="7" type="ORF">A2628_03150</name>
</gene>
<keyword evidence="3" id="KW-0143">Chaperone</keyword>
<feature type="domain" description="Clp ATPase C-terminal" evidence="6">
    <location>
        <begin position="724"/>
        <end position="813"/>
    </location>
</feature>
<dbReference type="GO" id="GO:0034605">
    <property type="term" value="P:cellular response to heat"/>
    <property type="evidence" value="ECO:0007669"/>
    <property type="project" value="TreeGrafter"/>
</dbReference>
<dbReference type="Gene3D" id="1.10.8.60">
    <property type="match status" value="2"/>
</dbReference>
<dbReference type="PANTHER" id="PTHR11638">
    <property type="entry name" value="ATP-DEPENDENT CLP PROTEASE"/>
    <property type="match status" value="1"/>
</dbReference>
<organism evidence="7 8">
    <name type="scientific">Candidatus Woesebacteria bacterium RIFCSPHIGHO2_01_FULL_40_22</name>
    <dbReference type="NCBI Taxonomy" id="1802499"/>
    <lineage>
        <taxon>Bacteria</taxon>
        <taxon>Candidatus Woeseibacteriota</taxon>
    </lineage>
</organism>
<dbReference type="SMART" id="SM01086">
    <property type="entry name" value="ClpB_D2-small"/>
    <property type="match status" value="1"/>
</dbReference>
<dbReference type="CDD" id="cd00009">
    <property type="entry name" value="AAA"/>
    <property type="match status" value="1"/>
</dbReference>
<dbReference type="Gene3D" id="3.40.50.300">
    <property type="entry name" value="P-loop containing nucleotide triphosphate hydrolases"/>
    <property type="match status" value="2"/>
</dbReference>
<dbReference type="Pfam" id="PF10431">
    <property type="entry name" value="ClpB_D2-small"/>
    <property type="match status" value="1"/>
</dbReference>
<keyword evidence="4" id="KW-1133">Transmembrane helix</keyword>
<dbReference type="InterPro" id="IPR019489">
    <property type="entry name" value="Clp_ATPase_C"/>
</dbReference>
<evidence type="ECO:0000313" key="7">
    <source>
        <dbReference type="EMBL" id="OGM26510.1"/>
    </source>
</evidence>
<dbReference type="PRINTS" id="PR00300">
    <property type="entry name" value="CLPPROTEASEA"/>
</dbReference>
<protein>
    <recommendedName>
        <fullName evidence="9">Clp R domain-containing protein</fullName>
    </recommendedName>
</protein>
<reference evidence="7 8" key="1">
    <citation type="journal article" date="2016" name="Nat. Commun.">
        <title>Thousands of microbial genomes shed light on interconnected biogeochemical processes in an aquifer system.</title>
        <authorList>
            <person name="Anantharaman K."/>
            <person name="Brown C.T."/>
            <person name="Hug L.A."/>
            <person name="Sharon I."/>
            <person name="Castelle C.J."/>
            <person name="Probst A.J."/>
            <person name="Thomas B.C."/>
            <person name="Singh A."/>
            <person name="Wilkins M.J."/>
            <person name="Karaoz U."/>
            <person name="Brodie E.L."/>
            <person name="Williams K.H."/>
            <person name="Hubbard S.S."/>
            <person name="Banfield J.F."/>
        </authorList>
    </citation>
    <scope>NUCLEOTIDE SEQUENCE [LARGE SCALE GENOMIC DNA]</scope>
</reference>